<dbReference type="PANTHER" id="PTHR24291:SF209">
    <property type="entry name" value="CYTOCHROME P450-LIKE PROTEIN"/>
    <property type="match status" value="1"/>
</dbReference>
<dbReference type="GO" id="GO:0005506">
    <property type="term" value="F:iron ion binding"/>
    <property type="evidence" value="ECO:0007669"/>
    <property type="project" value="InterPro"/>
</dbReference>
<evidence type="ECO:0000256" key="9">
    <source>
        <dbReference type="RuleBase" id="RU000461"/>
    </source>
</evidence>
<keyword evidence="5 9" id="KW-0560">Oxidoreductase</keyword>
<evidence type="ECO:0000256" key="7">
    <source>
        <dbReference type="ARBA" id="ARBA00023033"/>
    </source>
</evidence>
<keyword evidence="12" id="KW-1185">Reference proteome</keyword>
<dbReference type="PANTHER" id="PTHR24291">
    <property type="entry name" value="CYTOCHROME P450 FAMILY 4"/>
    <property type="match status" value="1"/>
</dbReference>
<comment type="cofactor">
    <cofactor evidence="1 8">
        <name>heme</name>
        <dbReference type="ChEBI" id="CHEBI:30413"/>
    </cofactor>
</comment>
<gene>
    <name evidence="11" type="ORF">BEMITA_LOCUS3077</name>
</gene>
<keyword evidence="10" id="KW-1133">Transmembrane helix</keyword>
<evidence type="ECO:0000256" key="1">
    <source>
        <dbReference type="ARBA" id="ARBA00001971"/>
    </source>
</evidence>
<evidence type="ECO:0000256" key="8">
    <source>
        <dbReference type="PIRSR" id="PIRSR602401-1"/>
    </source>
</evidence>
<dbReference type="InterPro" id="IPR002401">
    <property type="entry name" value="Cyt_P450_E_grp-I"/>
</dbReference>
<keyword evidence="7 9" id="KW-0503">Monooxygenase</keyword>
<dbReference type="PRINTS" id="PR00385">
    <property type="entry name" value="P450"/>
</dbReference>
<reference evidence="11" key="1">
    <citation type="submission" date="2021-12" db="EMBL/GenBank/DDBJ databases">
        <authorList>
            <person name="King R."/>
        </authorList>
    </citation>
    <scope>NUCLEOTIDE SEQUENCE</scope>
</reference>
<evidence type="ECO:0000256" key="3">
    <source>
        <dbReference type="ARBA" id="ARBA00022617"/>
    </source>
</evidence>
<comment type="similarity">
    <text evidence="2 9">Belongs to the cytochrome P450 family.</text>
</comment>
<evidence type="ECO:0000256" key="6">
    <source>
        <dbReference type="ARBA" id="ARBA00023004"/>
    </source>
</evidence>
<evidence type="ECO:0000313" key="11">
    <source>
        <dbReference type="EMBL" id="CAH0383641.1"/>
    </source>
</evidence>
<dbReference type="InterPro" id="IPR050196">
    <property type="entry name" value="Cytochrome_P450_Monoox"/>
</dbReference>
<dbReference type="KEGG" id="btab:109033250"/>
<evidence type="ECO:0000256" key="4">
    <source>
        <dbReference type="ARBA" id="ARBA00022723"/>
    </source>
</evidence>
<dbReference type="AlphaFoldDB" id="A0A9P0A3S5"/>
<dbReference type="InterPro" id="IPR017972">
    <property type="entry name" value="Cyt_P450_CS"/>
</dbReference>
<sequence>MELITLMLTTTLLAFIVMYFFTHANKRIQLVRTMNKLPGPKEYPLVGNSLELAVPRNQFFKIFDDRTRKWGPIFRTWEGPLAVLHITRPEHAEIILASSKHIDKSLVYTFLHPWLGTGLLTGTGAKWHSHRKMITPTFHFKILDIFQEVFVEKCQLLVEKLKSKANNEPFDIYPFITRCALDIICETAMGTEINAQEKTDSDYVRAIYDISELTLKRSFQPWFWPDLVFNMTDYGKRYSECLSVLHGFTTRVIRERKALRSSSNGKHIEQTVDEDAELLGKKKRLAFLDLLLEASENSNGSALTDIEIREEVDTFMFEGHDTTTAGICWTLFLLGSHPEYQDKVAEELNNIFQGDNRLATMKDLNDMKYLERCIKDSLRLFPSVPFIGRTLKEDTSFDNYQVPKGTLVNLQIYHIHRCKDQWPNPEKFDPDNFLPERISKRHPYAYVPFSAGPRNCIGQKFALLEEKTMLSAILRNYRVESHEKFEDLTLMNELILRPESGIILKLTPRS</sequence>
<dbReference type="InterPro" id="IPR036396">
    <property type="entry name" value="Cyt_P450_sf"/>
</dbReference>
<keyword evidence="4 8" id="KW-0479">Metal-binding</keyword>
<dbReference type="PRINTS" id="PR00463">
    <property type="entry name" value="EP450I"/>
</dbReference>
<name>A0A9P0A3S5_BEMTA</name>
<dbReference type="EMBL" id="OU963871">
    <property type="protein sequence ID" value="CAH0383641.1"/>
    <property type="molecule type" value="Genomic_DNA"/>
</dbReference>
<evidence type="ECO:0000256" key="2">
    <source>
        <dbReference type="ARBA" id="ARBA00010617"/>
    </source>
</evidence>
<protein>
    <recommendedName>
        <fullName evidence="13">Cytochrome P450</fullName>
    </recommendedName>
</protein>
<evidence type="ECO:0008006" key="13">
    <source>
        <dbReference type="Google" id="ProtNLM"/>
    </source>
</evidence>
<dbReference type="GO" id="GO:0020037">
    <property type="term" value="F:heme binding"/>
    <property type="evidence" value="ECO:0007669"/>
    <property type="project" value="InterPro"/>
</dbReference>
<organism evidence="11 12">
    <name type="scientific">Bemisia tabaci</name>
    <name type="common">Sweetpotato whitefly</name>
    <name type="synonym">Aleurodes tabaci</name>
    <dbReference type="NCBI Taxonomy" id="7038"/>
    <lineage>
        <taxon>Eukaryota</taxon>
        <taxon>Metazoa</taxon>
        <taxon>Ecdysozoa</taxon>
        <taxon>Arthropoda</taxon>
        <taxon>Hexapoda</taxon>
        <taxon>Insecta</taxon>
        <taxon>Pterygota</taxon>
        <taxon>Neoptera</taxon>
        <taxon>Paraneoptera</taxon>
        <taxon>Hemiptera</taxon>
        <taxon>Sternorrhyncha</taxon>
        <taxon>Aleyrodoidea</taxon>
        <taxon>Aleyrodidae</taxon>
        <taxon>Aleyrodinae</taxon>
        <taxon>Bemisia</taxon>
    </lineage>
</organism>
<dbReference type="PROSITE" id="PS00086">
    <property type="entry name" value="CYTOCHROME_P450"/>
    <property type="match status" value="1"/>
</dbReference>
<keyword evidence="6 8" id="KW-0408">Iron</keyword>
<evidence type="ECO:0000256" key="5">
    <source>
        <dbReference type="ARBA" id="ARBA00023002"/>
    </source>
</evidence>
<evidence type="ECO:0000313" key="12">
    <source>
        <dbReference type="Proteomes" id="UP001152759"/>
    </source>
</evidence>
<feature type="transmembrane region" description="Helical" evidence="10">
    <location>
        <begin position="6"/>
        <end position="24"/>
    </location>
</feature>
<dbReference type="Proteomes" id="UP001152759">
    <property type="component" value="Chromosome 10"/>
</dbReference>
<dbReference type="GO" id="GO:0016705">
    <property type="term" value="F:oxidoreductase activity, acting on paired donors, with incorporation or reduction of molecular oxygen"/>
    <property type="evidence" value="ECO:0007669"/>
    <property type="project" value="InterPro"/>
</dbReference>
<evidence type="ECO:0000256" key="10">
    <source>
        <dbReference type="SAM" id="Phobius"/>
    </source>
</evidence>
<dbReference type="GO" id="GO:0004497">
    <property type="term" value="F:monooxygenase activity"/>
    <property type="evidence" value="ECO:0007669"/>
    <property type="project" value="UniProtKB-KW"/>
</dbReference>
<keyword evidence="3 8" id="KW-0349">Heme</keyword>
<dbReference type="Pfam" id="PF00067">
    <property type="entry name" value="p450"/>
    <property type="match status" value="1"/>
</dbReference>
<accession>A0A9P0A3S5</accession>
<proteinExistence type="inferred from homology"/>
<dbReference type="SUPFAM" id="SSF48264">
    <property type="entry name" value="Cytochrome P450"/>
    <property type="match status" value="1"/>
</dbReference>
<keyword evidence="10" id="KW-0472">Membrane</keyword>
<keyword evidence="10" id="KW-0812">Transmembrane</keyword>
<dbReference type="InterPro" id="IPR001128">
    <property type="entry name" value="Cyt_P450"/>
</dbReference>
<dbReference type="Gene3D" id="1.10.630.10">
    <property type="entry name" value="Cytochrome P450"/>
    <property type="match status" value="1"/>
</dbReference>
<feature type="binding site" description="axial binding residue" evidence="8">
    <location>
        <position position="456"/>
    </location>
    <ligand>
        <name>heme</name>
        <dbReference type="ChEBI" id="CHEBI:30413"/>
    </ligand>
    <ligandPart>
        <name>Fe</name>
        <dbReference type="ChEBI" id="CHEBI:18248"/>
    </ligandPart>
</feature>